<keyword evidence="1" id="KW-1133">Transmembrane helix</keyword>
<evidence type="ECO:0008006" key="4">
    <source>
        <dbReference type="Google" id="ProtNLM"/>
    </source>
</evidence>
<dbReference type="Proteomes" id="UP000245720">
    <property type="component" value="Unassembled WGS sequence"/>
</dbReference>
<dbReference type="OrthoDB" id="2086732at2"/>
<comment type="caution">
    <text evidence="2">The sequence shown here is derived from an EMBL/GenBank/DDBJ whole genome shotgun (WGS) entry which is preliminary data.</text>
</comment>
<feature type="transmembrane region" description="Helical" evidence="1">
    <location>
        <begin position="329"/>
        <end position="349"/>
    </location>
</feature>
<evidence type="ECO:0000313" key="2">
    <source>
        <dbReference type="EMBL" id="PWJ09989.1"/>
    </source>
</evidence>
<reference evidence="2 3" key="1">
    <citation type="submission" date="2018-05" db="EMBL/GenBank/DDBJ databases">
        <title>The Hungate 1000. A catalogue of reference genomes from the rumen microbiome.</title>
        <authorList>
            <person name="Kelly W."/>
        </authorList>
    </citation>
    <scope>NUCLEOTIDE SEQUENCE [LARGE SCALE GENOMIC DNA]</scope>
    <source>
        <strain evidence="2 3">SAb67</strain>
    </source>
</reference>
<keyword evidence="1" id="KW-0472">Membrane</keyword>
<gene>
    <name evidence="2" type="ORF">IE37_03283</name>
</gene>
<feature type="transmembrane region" description="Helical" evidence="1">
    <location>
        <begin position="285"/>
        <end position="308"/>
    </location>
</feature>
<feature type="transmembrane region" description="Helical" evidence="1">
    <location>
        <begin position="369"/>
        <end position="391"/>
    </location>
</feature>
<feature type="transmembrane region" description="Helical" evidence="1">
    <location>
        <begin position="21"/>
        <end position="44"/>
    </location>
</feature>
<name>A0A315XWU3_RUMFL</name>
<evidence type="ECO:0000256" key="1">
    <source>
        <dbReference type="SAM" id="Phobius"/>
    </source>
</evidence>
<dbReference type="AlphaFoldDB" id="A0A315XWU3"/>
<dbReference type="EMBL" id="QGDI01000017">
    <property type="protein sequence ID" value="PWJ09989.1"/>
    <property type="molecule type" value="Genomic_DNA"/>
</dbReference>
<dbReference type="RefSeq" id="WP_109727942.1">
    <property type="nucleotide sequence ID" value="NZ_QGDI01000017.1"/>
</dbReference>
<accession>A0A315XWU3</accession>
<keyword evidence="1" id="KW-0812">Transmembrane</keyword>
<proteinExistence type="predicted"/>
<evidence type="ECO:0000313" key="3">
    <source>
        <dbReference type="Proteomes" id="UP000245720"/>
    </source>
</evidence>
<sequence>MLFKLGMKNLKQNLLMNILTILQMSIVFVILISIISTIVSRFTYYMPFKTFMNSNGYYYNMINAINPETGVTLRTKDEICSMIEGEKDVIAEYDVFLDDIDNEQTNDTEKLHDKFISYDDEFAELFTPELESGHWFEVNSPTAETVPVVVTCNPYGLKTGDKIFLGLDGVGFNAEIIGIIKDNTKILDTSLRSHNSLDYRNLYRDYSFEREGRPTFIMLQKDLIDKPVIMQLNGNLLVTYDDSVTDEQIELNDQILKKVRVQYFDSAANMKKNSLSYIFSQIRTLIPIFISIFILTMVGAISTSALSAKKQIKNYAIFYVCGLKWKQCALINCWSSLICVSFSFVISLISTLVIKQTGLFGRTVIELGIWQIIGCVIVVLLYMTLSMILPLQIVGKSTPNQVLKSN</sequence>
<organism evidence="2 3">
    <name type="scientific">Ruminococcus flavefaciens</name>
    <dbReference type="NCBI Taxonomy" id="1265"/>
    <lineage>
        <taxon>Bacteria</taxon>
        <taxon>Bacillati</taxon>
        <taxon>Bacillota</taxon>
        <taxon>Clostridia</taxon>
        <taxon>Eubacteriales</taxon>
        <taxon>Oscillospiraceae</taxon>
        <taxon>Ruminococcus</taxon>
    </lineage>
</organism>
<protein>
    <recommendedName>
        <fullName evidence="4">FtsX-like permease family protein</fullName>
    </recommendedName>
</protein>